<dbReference type="InterPro" id="IPR053147">
    <property type="entry name" value="Hsp_HslJ-like"/>
</dbReference>
<dbReference type="InterPro" id="IPR005184">
    <property type="entry name" value="DUF306_Meta_HslJ"/>
</dbReference>
<gene>
    <name evidence="3" type="ORF">SAMN00777080_0441</name>
</gene>
<evidence type="ECO:0000256" key="1">
    <source>
        <dbReference type="SAM" id="SignalP"/>
    </source>
</evidence>
<accession>A0A1W2GYY4</accession>
<dbReference type="STRING" id="758820.SAMN00777080_0441"/>
<dbReference type="AlphaFoldDB" id="A0A1W2GYY4"/>
<organism evidence="3 4">
    <name type="scientific">Aquiflexum balticum DSM 16537</name>
    <dbReference type="NCBI Taxonomy" id="758820"/>
    <lineage>
        <taxon>Bacteria</taxon>
        <taxon>Pseudomonadati</taxon>
        <taxon>Bacteroidota</taxon>
        <taxon>Cytophagia</taxon>
        <taxon>Cytophagales</taxon>
        <taxon>Cyclobacteriaceae</taxon>
        <taxon>Aquiflexum</taxon>
    </lineage>
</organism>
<evidence type="ECO:0000313" key="4">
    <source>
        <dbReference type="Proteomes" id="UP000192333"/>
    </source>
</evidence>
<evidence type="ECO:0000259" key="2">
    <source>
        <dbReference type="Pfam" id="PF03724"/>
    </source>
</evidence>
<feature type="chain" id="PRO_5012913102" evidence="1">
    <location>
        <begin position="21"/>
        <end position="140"/>
    </location>
</feature>
<dbReference type="OrthoDB" id="880459at2"/>
<dbReference type="PANTHER" id="PTHR35535:SF1">
    <property type="entry name" value="HEAT SHOCK PROTEIN HSLJ"/>
    <property type="match status" value="1"/>
</dbReference>
<keyword evidence="3" id="KW-0346">Stress response</keyword>
<keyword evidence="1" id="KW-0732">Signal</keyword>
<keyword evidence="4" id="KW-1185">Reference proteome</keyword>
<feature type="domain" description="DUF306" evidence="2">
    <location>
        <begin position="31"/>
        <end position="135"/>
    </location>
</feature>
<dbReference type="PANTHER" id="PTHR35535">
    <property type="entry name" value="HEAT SHOCK PROTEIN HSLJ"/>
    <property type="match status" value="1"/>
</dbReference>
<sequence>MKKLSSILVLTLVLSFSSCSSVGNLNPLSLLTGNNWMLNSLMGKALDPAKFLSGIPSLNFLDGGKLTGSTGCNDFNGAFKLDGKGINLDPGAMTKKACQGGGEQDFLSALGQVSNFKVNKDKLTLLDGAKELMSFIPQAK</sequence>
<proteinExistence type="predicted"/>
<name>A0A1W2GYY4_9BACT</name>
<dbReference type="Pfam" id="PF03724">
    <property type="entry name" value="META"/>
    <property type="match status" value="1"/>
</dbReference>
<dbReference type="Proteomes" id="UP000192333">
    <property type="component" value="Chromosome I"/>
</dbReference>
<dbReference type="PROSITE" id="PS51257">
    <property type="entry name" value="PROKAR_LIPOPROTEIN"/>
    <property type="match status" value="1"/>
</dbReference>
<dbReference type="Gene3D" id="2.40.128.270">
    <property type="match status" value="1"/>
</dbReference>
<dbReference type="EMBL" id="LT838813">
    <property type="protein sequence ID" value="SMD41907.1"/>
    <property type="molecule type" value="Genomic_DNA"/>
</dbReference>
<reference evidence="4" key="1">
    <citation type="submission" date="2017-04" db="EMBL/GenBank/DDBJ databases">
        <authorList>
            <person name="Varghese N."/>
            <person name="Submissions S."/>
        </authorList>
    </citation>
    <scope>NUCLEOTIDE SEQUENCE [LARGE SCALE GENOMIC DNA]</scope>
    <source>
        <strain evidence="4">DSM 16537</strain>
    </source>
</reference>
<feature type="signal peptide" evidence="1">
    <location>
        <begin position="1"/>
        <end position="20"/>
    </location>
</feature>
<dbReference type="InterPro" id="IPR038670">
    <property type="entry name" value="HslJ-like_sf"/>
</dbReference>
<protein>
    <submittedName>
        <fullName evidence="3">Heat shock protein HslJ</fullName>
    </submittedName>
</protein>
<dbReference type="RefSeq" id="WP_084118768.1">
    <property type="nucleotide sequence ID" value="NZ_LT838813.1"/>
</dbReference>
<evidence type="ECO:0000313" key="3">
    <source>
        <dbReference type="EMBL" id="SMD41907.1"/>
    </source>
</evidence>